<sequence>MFIMTKPTHVYAQRVWAKFVVVIALVFTLGGCSSTTTPAPVDHVYRGFSVHDYEKASLHGDTHQVQRGETLYSIAFRANMDLRELARLNNLQDPYTIFVGQTLRLRDSAAHTRQNVARSNTTNENNNNQSNVIVNPIATTSQSEYGGNVNQQKTVPKQEASRPTTVATAPPVATTTGTSSPTQGTAAQTAAQTTTQTTSRPSAPPQRQQTNAEIRWQWPTQAQLVRRFSNQAGGNGMEFAGRRGEPVLAAAAGRVVYVGTALRGYGQLIILKHSDDYITAYGHNDQILVQEQQWVESGQQIATMGSSGREDVRLRFELRFRGNSVNPENYLPKK</sequence>
<comment type="caution">
    <text evidence="4">The sequence shown here is derived from an EMBL/GenBank/DDBJ whole genome shotgun (WGS) entry which is preliminary data.</text>
</comment>
<dbReference type="CDD" id="cd00118">
    <property type="entry name" value="LysM"/>
    <property type="match status" value="1"/>
</dbReference>
<dbReference type="PROSITE" id="PS51257">
    <property type="entry name" value="PROKAR_LIPOPROTEIN"/>
    <property type="match status" value="1"/>
</dbReference>
<dbReference type="PROSITE" id="PS51782">
    <property type="entry name" value="LYSM"/>
    <property type="match status" value="1"/>
</dbReference>
<accession>A0A432VZJ0</accession>
<dbReference type="PANTHER" id="PTHR21666">
    <property type="entry name" value="PEPTIDASE-RELATED"/>
    <property type="match status" value="1"/>
</dbReference>
<feature type="domain" description="LysM" evidence="3">
    <location>
        <begin position="61"/>
        <end position="105"/>
    </location>
</feature>
<proteinExistence type="inferred from homology"/>
<keyword evidence="5" id="KW-1185">Reference proteome</keyword>
<dbReference type="CDD" id="cd12797">
    <property type="entry name" value="M23_peptidase"/>
    <property type="match status" value="1"/>
</dbReference>
<name>A0A432VZJ0_9GAMM</name>
<dbReference type="SUPFAM" id="SSF51261">
    <property type="entry name" value="Duplicated hybrid motif"/>
    <property type="match status" value="1"/>
</dbReference>
<feature type="compositionally biased region" description="Polar residues" evidence="2">
    <location>
        <begin position="140"/>
        <end position="155"/>
    </location>
</feature>
<dbReference type="InterPro" id="IPR011055">
    <property type="entry name" value="Dup_hybrid_motif"/>
</dbReference>
<reference evidence="4 5" key="1">
    <citation type="journal article" date="2011" name="Front. Microbiol.">
        <title>Genomic signatures of strain selection and enhancement in Bacillus atrophaeus var. globigii, a historical biowarfare simulant.</title>
        <authorList>
            <person name="Gibbons H.S."/>
            <person name="Broomall S.M."/>
            <person name="McNew L.A."/>
            <person name="Daligault H."/>
            <person name="Chapman C."/>
            <person name="Bruce D."/>
            <person name="Karavis M."/>
            <person name="Krepps M."/>
            <person name="McGregor P.A."/>
            <person name="Hong C."/>
            <person name="Park K.H."/>
            <person name="Akmal A."/>
            <person name="Feldman A."/>
            <person name="Lin J.S."/>
            <person name="Chang W.E."/>
            <person name="Higgs B.W."/>
            <person name="Demirev P."/>
            <person name="Lindquist J."/>
            <person name="Liem A."/>
            <person name="Fochler E."/>
            <person name="Read T.D."/>
            <person name="Tapia R."/>
            <person name="Johnson S."/>
            <person name="Bishop-Lilly K.A."/>
            <person name="Detter C."/>
            <person name="Han C."/>
            <person name="Sozhamannan S."/>
            <person name="Rosenzweig C.N."/>
            <person name="Skowronski E.W."/>
        </authorList>
    </citation>
    <scope>NUCLEOTIDE SEQUENCE [LARGE SCALE GENOMIC DNA]</scope>
    <source>
        <strain evidence="4 5">AK5</strain>
    </source>
</reference>
<dbReference type="Gene3D" id="3.10.350.10">
    <property type="entry name" value="LysM domain"/>
    <property type="match status" value="1"/>
</dbReference>
<dbReference type="Gene3D" id="2.70.70.10">
    <property type="entry name" value="Glucose Permease (Domain IIA)"/>
    <property type="match status" value="1"/>
</dbReference>
<comment type="similarity">
    <text evidence="1">Belongs to the E.coli NlpD/Haemophilus LppB family.</text>
</comment>
<dbReference type="SMART" id="SM00257">
    <property type="entry name" value="LysM"/>
    <property type="match status" value="1"/>
</dbReference>
<dbReference type="Pfam" id="PF01476">
    <property type="entry name" value="LysM"/>
    <property type="match status" value="1"/>
</dbReference>
<dbReference type="Proteomes" id="UP000288212">
    <property type="component" value="Unassembled WGS sequence"/>
</dbReference>
<dbReference type="InterPro" id="IPR050570">
    <property type="entry name" value="Cell_wall_metabolism_enzyme"/>
</dbReference>
<feature type="region of interest" description="Disordered" evidence="2">
    <location>
        <begin position="140"/>
        <end position="212"/>
    </location>
</feature>
<feature type="compositionally biased region" description="Low complexity" evidence="2">
    <location>
        <begin position="163"/>
        <end position="201"/>
    </location>
</feature>
<evidence type="ECO:0000259" key="3">
    <source>
        <dbReference type="PROSITE" id="PS51782"/>
    </source>
</evidence>
<dbReference type="InterPro" id="IPR018392">
    <property type="entry name" value="LysM"/>
</dbReference>
<protein>
    <submittedName>
        <fullName evidence="4">Peptidase M23</fullName>
    </submittedName>
</protein>
<dbReference type="GO" id="GO:0032153">
    <property type="term" value="C:cell division site"/>
    <property type="evidence" value="ECO:0007669"/>
    <property type="project" value="TreeGrafter"/>
</dbReference>
<evidence type="ECO:0000313" key="4">
    <source>
        <dbReference type="EMBL" id="RUO22081.1"/>
    </source>
</evidence>
<dbReference type="EMBL" id="PIPI01000001">
    <property type="protein sequence ID" value="RUO22081.1"/>
    <property type="molecule type" value="Genomic_DNA"/>
</dbReference>
<dbReference type="OrthoDB" id="9795421at2"/>
<dbReference type="Pfam" id="PF01551">
    <property type="entry name" value="Peptidase_M23"/>
    <property type="match status" value="1"/>
</dbReference>
<dbReference type="GO" id="GO:0009279">
    <property type="term" value="C:cell outer membrane"/>
    <property type="evidence" value="ECO:0007669"/>
    <property type="project" value="TreeGrafter"/>
</dbReference>
<evidence type="ECO:0000313" key="5">
    <source>
        <dbReference type="Proteomes" id="UP000288212"/>
    </source>
</evidence>
<dbReference type="InterPro" id="IPR016047">
    <property type="entry name" value="M23ase_b-sheet_dom"/>
</dbReference>
<dbReference type="AlphaFoldDB" id="A0A432VZJ0"/>
<dbReference type="InterPro" id="IPR036779">
    <property type="entry name" value="LysM_dom_sf"/>
</dbReference>
<organism evidence="4 5">
    <name type="scientific">Aliidiomarina haloalkalitolerans</name>
    <dbReference type="NCBI Taxonomy" id="859059"/>
    <lineage>
        <taxon>Bacteria</taxon>
        <taxon>Pseudomonadati</taxon>
        <taxon>Pseudomonadota</taxon>
        <taxon>Gammaproteobacteria</taxon>
        <taxon>Alteromonadales</taxon>
        <taxon>Idiomarinaceae</taxon>
        <taxon>Aliidiomarina</taxon>
    </lineage>
</organism>
<evidence type="ECO:0000256" key="1">
    <source>
        <dbReference type="ARBA" id="ARBA00038420"/>
    </source>
</evidence>
<dbReference type="PANTHER" id="PTHR21666:SF263">
    <property type="entry name" value="MUREIN HYDROLASE ACTIVATOR NLPD"/>
    <property type="match status" value="1"/>
</dbReference>
<evidence type="ECO:0000256" key="2">
    <source>
        <dbReference type="SAM" id="MobiDB-lite"/>
    </source>
</evidence>
<dbReference type="GO" id="GO:0004222">
    <property type="term" value="F:metalloendopeptidase activity"/>
    <property type="evidence" value="ECO:0007669"/>
    <property type="project" value="TreeGrafter"/>
</dbReference>
<gene>
    <name evidence="4" type="ORF">CWE06_01525</name>
</gene>